<dbReference type="KEGG" id="ela:UCREL1_9843"/>
<organism evidence="3 4">
    <name type="scientific">Eutypa lata (strain UCR-EL1)</name>
    <name type="common">Grapevine dieback disease fungus</name>
    <name type="synonym">Eutypa armeniacae</name>
    <dbReference type="NCBI Taxonomy" id="1287681"/>
    <lineage>
        <taxon>Eukaryota</taxon>
        <taxon>Fungi</taxon>
        <taxon>Dikarya</taxon>
        <taxon>Ascomycota</taxon>
        <taxon>Pezizomycotina</taxon>
        <taxon>Sordariomycetes</taxon>
        <taxon>Xylariomycetidae</taxon>
        <taxon>Xylariales</taxon>
        <taxon>Diatrypaceae</taxon>
        <taxon>Eutypa</taxon>
    </lineage>
</organism>
<feature type="transmembrane region" description="Helical" evidence="2">
    <location>
        <begin position="420"/>
        <end position="441"/>
    </location>
</feature>
<name>M7SGE7_EUTLA</name>
<gene>
    <name evidence="3" type="ORF">UCREL1_9843</name>
</gene>
<feature type="transmembrane region" description="Helical" evidence="2">
    <location>
        <begin position="6"/>
        <end position="24"/>
    </location>
</feature>
<dbReference type="Proteomes" id="UP000012174">
    <property type="component" value="Unassembled WGS sequence"/>
</dbReference>
<dbReference type="OMA" id="EYSTTQM"/>
<reference evidence="4" key="1">
    <citation type="journal article" date="2013" name="Genome Announc.">
        <title>Draft genome sequence of the grapevine dieback fungus Eutypa lata UCR-EL1.</title>
        <authorList>
            <person name="Blanco-Ulate B."/>
            <person name="Rolshausen P.E."/>
            <person name="Cantu D."/>
        </authorList>
    </citation>
    <scope>NUCLEOTIDE SEQUENCE [LARGE SCALE GENOMIC DNA]</scope>
    <source>
        <strain evidence="4">UCR-EL1</strain>
    </source>
</reference>
<feature type="region of interest" description="Disordered" evidence="1">
    <location>
        <begin position="521"/>
        <end position="581"/>
    </location>
</feature>
<protein>
    <submittedName>
        <fullName evidence="3">Uncharacterized protein</fullName>
    </submittedName>
</protein>
<dbReference type="PANTHER" id="PTHR35041:SF3">
    <property type="entry name" value="FORMYLMETHIONINE DEFORMYLASE-LIKE PROTEIN"/>
    <property type="match status" value="1"/>
</dbReference>
<evidence type="ECO:0000256" key="1">
    <source>
        <dbReference type="SAM" id="MobiDB-lite"/>
    </source>
</evidence>
<keyword evidence="2" id="KW-1133">Transmembrane helix</keyword>
<keyword evidence="2" id="KW-0812">Transmembrane</keyword>
<sequence>MLRYGSVFAFATKACLVSAVIVAYRQRIWTTVRSKMLSVAALDSLFAATEDFWALWNLEVYKQAKVAIALAILVWLAPLVIILTGNTLSVEPAFRVDNLTCPNVRTLNFVMEERENWRDPTKIGGLIGLSVSIFNSTTATNTSEGGRPNRIYARHLRSWLELGGDYGAAQMKEVSPGGMPIKGPPFPKNLGAFRTEPILWIGYSERVDPANIPIRPEHGSPKSGWDEAFVPKIFACENYETAYTVRFNHTGGQQFTEITDREYLSPVIDTQWLQDGKSDDGTNDNTVAYPEINYVFPNDDKQHYRRVAAFHSIGSKVRFFVNGTVDSGIVSNPIADTKALQTKLLDRHHEWFPYPDLMHRVQSFAEDIVLSILSDPQFLAVVWATHPDAGPSGAMAAADDSSPTMQYPCERSRFENRYRYHVSTLWAVYGVAMLVAALGIWSGTRAVGENDGDSGRLRDTRFSSIVAATRGPALEKVGWSSAGGSASRWRGGDPAGADLPADVKNLKVGYGLVHGGGAGGAGGAASSSTVTTPRMSNNNALGLTNHHHHHHTIDASPRGFDTPASSSSSTASGFQHHDEEDARLFPERALWDARDVRYGFGLEGDVSQLRSEGSLFRGRSRA</sequence>
<dbReference type="HOGENOM" id="CLU_008809_0_0_1"/>
<accession>M7SGE7</accession>
<proteinExistence type="predicted"/>
<evidence type="ECO:0000313" key="4">
    <source>
        <dbReference type="Proteomes" id="UP000012174"/>
    </source>
</evidence>
<keyword evidence="2" id="KW-0472">Membrane</keyword>
<evidence type="ECO:0000313" key="3">
    <source>
        <dbReference type="EMBL" id="EMR63217.1"/>
    </source>
</evidence>
<dbReference type="STRING" id="1287681.M7SGE7"/>
<dbReference type="PANTHER" id="PTHR35041">
    <property type="entry name" value="MEDIATOR OF RNA POLYMERASE II TRANSCRIPTION SUBUNIT 1"/>
    <property type="match status" value="1"/>
</dbReference>
<evidence type="ECO:0000256" key="2">
    <source>
        <dbReference type="SAM" id="Phobius"/>
    </source>
</evidence>
<dbReference type="AlphaFoldDB" id="M7SGE7"/>
<feature type="compositionally biased region" description="Polar residues" evidence="1">
    <location>
        <begin position="529"/>
        <end position="542"/>
    </location>
</feature>
<feature type="transmembrane region" description="Helical" evidence="2">
    <location>
        <begin position="68"/>
        <end position="88"/>
    </location>
</feature>
<keyword evidence="4" id="KW-1185">Reference proteome</keyword>
<dbReference type="OrthoDB" id="5340195at2759"/>
<dbReference type="EMBL" id="KB707256">
    <property type="protein sequence ID" value="EMR63217.1"/>
    <property type="molecule type" value="Genomic_DNA"/>
</dbReference>
<dbReference type="eggNOG" id="ENOG502RX75">
    <property type="taxonomic scope" value="Eukaryota"/>
</dbReference>